<dbReference type="Pfam" id="PF05176">
    <property type="entry name" value="ATP-synt_10"/>
    <property type="match status" value="1"/>
</dbReference>
<dbReference type="PANTHER" id="PTHR28106:SF1">
    <property type="entry name" value="MITOCHONDRIAL ATPASE COMPLEX SUBUNIT ATP10"/>
    <property type="match status" value="1"/>
</dbReference>
<dbReference type="AlphaFoldDB" id="F0W2B3"/>
<dbReference type="GO" id="GO:0005743">
    <property type="term" value="C:mitochondrial inner membrane"/>
    <property type="evidence" value="ECO:0007669"/>
    <property type="project" value="TreeGrafter"/>
</dbReference>
<dbReference type="PANTHER" id="PTHR28106">
    <property type="entry name" value="MITOCHONDRIAL ATPASE COMPLEX SUBUNIT ATP10"/>
    <property type="match status" value="1"/>
</dbReference>
<proteinExistence type="predicted"/>
<name>F0W2B3_9STRA</name>
<dbReference type="InterPro" id="IPR007849">
    <property type="entry name" value="ATP10"/>
</dbReference>
<reference evidence="1" key="2">
    <citation type="submission" date="2011-02" db="EMBL/GenBank/DDBJ databases">
        <authorList>
            <person name="MacLean D."/>
        </authorList>
    </citation>
    <scope>NUCLEOTIDE SEQUENCE</scope>
</reference>
<evidence type="ECO:0000313" key="1">
    <source>
        <dbReference type="EMBL" id="CCA15198.1"/>
    </source>
</evidence>
<sequence length="274" mass="31645">MSHRNPIRNQRIVHKVAFNRRFTSKADESQPIVASFGSKIQRKSFWEQLSPVKRIKSAAKVNNALIEQLQQHETKKYRPDMFGEMKLFNDTDGKILHGSSTLIPVAEATIFPEFQCCNLHHEKSDLQQILKNGKISILLTNFKNSGLQMTPEWLFTGDGHSSPKPTSSSEVQLIHLSIIEEWYFKIFKSAIVKGLKTHIPEGLHTKSFYAFGWKDNFRTVMEMYNSFVCYVHLIDDKGRIRWMSAGHATEKEKVDLKNLIGRLKEQKIRKSKPT</sequence>
<organism evidence="1">
    <name type="scientific">Albugo laibachii Nc14</name>
    <dbReference type="NCBI Taxonomy" id="890382"/>
    <lineage>
        <taxon>Eukaryota</taxon>
        <taxon>Sar</taxon>
        <taxon>Stramenopiles</taxon>
        <taxon>Oomycota</taxon>
        <taxon>Peronosporomycetes</taxon>
        <taxon>Albuginales</taxon>
        <taxon>Albuginaceae</taxon>
        <taxon>Albugo</taxon>
    </lineage>
</organism>
<dbReference type="EMBL" id="FR824054">
    <property type="protein sequence ID" value="CCA15198.1"/>
    <property type="molecule type" value="Genomic_DNA"/>
</dbReference>
<reference evidence="1" key="1">
    <citation type="journal article" date="2011" name="PLoS Biol.">
        <title>Gene gain and loss during evolution of obligate parasitism in the white rust pathogen of Arabidopsis thaliana.</title>
        <authorList>
            <person name="Kemen E."/>
            <person name="Gardiner A."/>
            <person name="Schultz-Larsen T."/>
            <person name="Kemen A.C."/>
            <person name="Balmuth A.L."/>
            <person name="Robert-Seilaniantz A."/>
            <person name="Bailey K."/>
            <person name="Holub E."/>
            <person name="Studholme D.J."/>
            <person name="Maclean D."/>
            <person name="Jones J.D."/>
        </authorList>
    </citation>
    <scope>NUCLEOTIDE SEQUENCE</scope>
</reference>
<dbReference type="HOGENOM" id="CLU_047290_2_1_1"/>
<protein>
    <submittedName>
        <fullName evidence="1">Uncharacterized protein AlNc14C9G1163</fullName>
    </submittedName>
</protein>
<accession>F0W2B3</accession>
<gene>
    <name evidence="1" type="primary">AlNc14C9G1163</name>
    <name evidence="1" type="ORF">ALNC14_013410</name>
</gene>
<dbReference type="GO" id="GO:0033615">
    <property type="term" value="P:mitochondrial proton-transporting ATP synthase complex assembly"/>
    <property type="evidence" value="ECO:0007669"/>
    <property type="project" value="TreeGrafter"/>
</dbReference>